<dbReference type="InterPro" id="IPR001789">
    <property type="entry name" value="Sig_transdc_resp-reg_receiver"/>
</dbReference>
<dbReference type="RefSeq" id="WP_010860096.1">
    <property type="nucleotide sequence ID" value="NZ_KB933398.1"/>
</dbReference>
<dbReference type="SMART" id="SM00448">
    <property type="entry name" value="REC"/>
    <property type="match status" value="1"/>
</dbReference>
<evidence type="ECO:0000256" key="1">
    <source>
        <dbReference type="ARBA" id="ARBA00004496"/>
    </source>
</evidence>
<dbReference type="SUPFAM" id="SSF46894">
    <property type="entry name" value="C-terminal effector domain of the bipartite response regulators"/>
    <property type="match status" value="1"/>
</dbReference>
<dbReference type="PANTHER" id="PTHR35807">
    <property type="entry name" value="TRANSCRIPTIONAL REGULATOR REDD-RELATED"/>
    <property type="match status" value="1"/>
</dbReference>
<evidence type="ECO:0000313" key="8">
    <source>
        <dbReference type="EMBL" id="EON71448.1"/>
    </source>
</evidence>
<keyword evidence="4" id="KW-0238">DNA-binding</keyword>
<dbReference type="Proteomes" id="UP000013911">
    <property type="component" value="Unassembled WGS sequence"/>
</dbReference>
<dbReference type="PATRIC" id="fig|1285586.5.peg.3273"/>
<gene>
    <name evidence="8" type="ORF">H131_15813</name>
</gene>
<dbReference type="eggNOG" id="COG3947">
    <property type="taxonomic scope" value="Bacteria"/>
</dbReference>
<dbReference type="InterPro" id="IPR011006">
    <property type="entry name" value="CheY-like_superfamily"/>
</dbReference>
<dbReference type="EMBL" id="AQPX01000022">
    <property type="protein sequence ID" value="EON71448.1"/>
    <property type="molecule type" value="Genomic_DNA"/>
</dbReference>
<sequence>MNIVIIDDEKMAIDVLRIMLEKLTQFTFCIKGTYTNVRDAFALFEKERVDVVFLDMEMIDVHGLQVAKKLLVKYPSMQIIFVTAHAKFAVDAFDVEATDYLLKPVRENRLLKAVTKAQQVFSLRQEMQSKKKELHMYAHTFGSFRLLDVQQQIVKWRTRKVKELFLYLWFNRNKPLLNTVIMEELWPEAELEKAGANLHTSIYQLRKILKQNGSENPILLVNNHYQLNIEIDSDYEKLVQLLEREHYDEQAMQQLLNCYEDDFLAEEEYHWAIQIQLRLKHSVLHLLEMYIAHTNEINPLLKLNCLQKMLELDEFNEQYMFLLLQFLIEKNKKQDCTQCFDMIQQKLQEELGVPVPDNIKSIYAEYMIRV</sequence>
<name>R7ZBG9_LYSSH</name>
<comment type="caution">
    <text evidence="8">The sequence shown here is derived from an EMBL/GenBank/DDBJ whole genome shotgun (WGS) entry which is preliminary data.</text>
</comment>
<evidence type="ECO:0000313" key="9">
    <source>
        <dbReference type="Proteomes" id="UP000013911"/>
    </source>
</evidence>
<dbReference type="AlphaFoldDB" id="R7ZBG9"/>
<dbReference type="OrthoDB" id="3190595at2"/>
<organism evidence="8 9">
    <name type="scientific">Lysinibacillus sphaericus OT4b.31</name>
    <dbReference type="NCBI Taxonomy" id="1285586"/>
    <lineage>
        <taxon>Bacteria</taxon>
        <taxon>Bacillati</taxon>
        <taxon>Bacillota</taxon>
        <taxon>Bacilli</taxon>
        <taxon>Bacillales</taxon>
        <taxon>Bacillaceae</taxon>
        <taxon>Lysinibacillus</taxon>
    </lineage>
</organism>
<keyword evidence="5" id="KW-0804">Transcription</keyword>
<dbReference type="Gene3D" id="3.40.50.2300">
    <property type="match status" value="1"/>
</dbReference>
<dbReference type="GO" id="GO:0006355">
    <property type="term" value="P:regulation of DNA-templated transcription"/>
    <property type="evidence" value="ECO:0007669"/>
    <property type="project" value="InterPro"/>
</dbReference>
<dbReference type="PROSITE" id="PS50110">
    <property type="entry name" value="RESPONSE_REGULATORY"/>
    <property type="match status" value="1"/>
</dbReference>
<protein>
    <submittedName>
        <fullName evidence="8">Two-component system signal transduction response regulator</fullName>
    </submittedName>
</protein>
<dbReference type="Pfam" id="PF00072">
    <property type="entry name" value="Response_reg"/>
    <property type="match status" value="1"/>
</dbReference>
<evidence type="ECO:0000256" key="3">
    <source>
        <dbReference type="ARBA" id="ARBA00023015"/>
    </source>
</evidence>
<dbReference type="Gene3D" id="1.10.10.10">
    <property type="entry name" value="Winged helix-like DNA-binding domain superfamily/Winged helix DNA-binding domain"/>
    <property type="match status" value="1"/>
</dbReference>
<feature type="domain" description="Response regulatory" evidence="7">
    <location>
        <begin position="2"/>
        <end position="118"/>
    </location>
</feature>
<evidence type="ECO:0000259" key="7">
    <source>
        <dbReference type="PROSITE" id="PS50110"/>
    </source>
</evidence>
<reference evidence="8 9" key="1">
    <citation type="submission" date="2013-04" db="EMBL/GenBank/DDBJ databases">
        <title>Draft genome of the heavy metal tolerant bacterium Lysinibacillus sphaericus strain OT4b.31.</title>
        <authorList>
            <person name="Pena-Montenegro T.D."/>
            <person name="Dussan J."/>
        </authorList>
    </citation>
    <scope>NUCLEOTIDE SEQUENCE [LARGE SCALE GENOMIC DNA]</scope>
    <source>
        <strain evidence="8 9">OT4b.31</strain>
    </source>
</reference>
<dbReference type="InterPro" id="IPR005158">
    <property type="entry name" value="BTAD"/>
</dbReference>
<comment type="subcellular location">
    <subcellularLocation>
        <location evidence="1">Cytoplasm</location>
    </subcellularLocation>
</comment>
<dbReference type="InterPro" id="IPR036388">
    <property type="entry name" value="WH-like_DNA-bd_sf"/>
</dbReference>
<dbReference type="PANTHER" id="PTHR35807:SF1">
    <property type="entry name" value="TRANSCRIPTIONAL REGULATOR REDD"/>
    <property type="match status" value="1"/>
</dbReference>
<keyword evidence="3" id="KW-0805">Transcription regulation</keyword>
<evidence type="ECO:0000256" key="6">
    <source>
        <dbReference type="PROSITE-ProRule" id="PRU00169"/>
    </source>
</evidence>
<proteinExistence type="predicted"/>
<keyword evidence="6" id="KW-0597">Phosphoprotein</keyword>
<dbReference type="GO" id="GO:0003677">
    <property type="term" value="F:DNA binding"/>
    <property type="evidence" value="ECO:0007669"/>
    <property type="project" value="UniProtKB-KW"/>
</dbReference>
<dbReference type="HOGENOM" id="CLU_000445_14_3_9"/>
<evidence type="ECO:0000256" key="4">
    <source>
        <dbReference type="ARBA" id="ARBA00023125"/>
    </source>
</evidence>
<evidence type="ECO:0000256" key="2">
    <source>
        <dbReference type="ARBA" id="ARBA00023012"/>
    </source>
</evidence>
<dbReference type="SUPFAM" id="SSF52172">
    <property type="entry name" value="CheY-like"/>
    <property type="match status" value="1"/>
</dbReference>
<dbReference type="GO" id="GO:0000160">
    <property type="term" value="P:phosphorelay signal transduction system"/>
    <property type="evidence" value="ECO:0007669"/>
    <property type="project" value="UniProtKB-KW"/>
</dbReference>
<evidence type="ECO:0000256" key="5">
    <source>
        <dbReference type="ARBA" id="ARBA00023163"/>
    </source>
</evidence>
<accession>R7ZBG9</accession>
<dbReference type="InterPro" id="IPR051677">
    <property type="entry name" value="AfsR-DnrI-RedD_regulator"/>
</dbReference>
<dbReference type="InterPro" id="IPR016032">
    <property type="entry name" value="Sig_transdc_resp-reg_C-effctor"/>
</dbReference>
<dbReference type="GO" id="GO:0005737">
    <property type="term" value="C:cytoplasm"/>
    <property type="evidence" value="ECO:0007669"/>
    <property type="project" value="UniProtKB-SubCell"/>
</dbReference>
<feature type="modified residue" description="4-aspartylphosphate" evidence="6">
    <location>
        <position position="55"/>
    </location>
</feature>
<keyword evidence="2" id="KW-0902">Two-component regulatory system</keyword>
<dbReference type="Pfam" id="PF03704">
    <property type="entry name" value="BTAD"/>
    <property type="match status" value="1"/>
</dbReference>